<evidence type="ECO:0000256" key="1">
    <source>
        <dbReference type="SAM" id="SignalP"/>
    </source>
</evidence>
<dbReference type="Gene3D" id="3.40.50.1820">
    <property type="entry name" value="alpha/beta hydrolase"/>
    <property type="match status" value="1"/>
</dbReference>
<gene>
    <name evidence="2" type="ORF">Pa4123_50440</name>
</gene>
<protein>
    <submittedName>
        <fullName evidence="2">Lipase</fullName>
    </submittedName>
</protein>
<reference evidence="2" key="1">
    <citation type="submission" date="2022-12" db="EMBL/GenBank/DDBJ databases">
        <title>New Phytohabitans aurantiacus sp. RD004123 nov., an actinomycete isolated from soil.</title>
        <authorList>
            <person name="Triningsih D.W."/>
            <person name="Harunari E."/>
            <person name="Igarashi Y."/>
        </authorList>
    </citation>
    <scope>NUCLEOTIDE SEQUENCE</scope>
    <source>
        <strain evidence="2">RD004123</strain>
    </source>
</reference>
<dbReference type="SUPFAM" id="SSF53474">
    <property type="entry name" value="alpha/beta-Hydrolases"/>
    <property type="match status" value="1"/>
</dbReference>
<proteinExistence type="predicted"/>
<feature type="chain" id="PRO_5047245125" evidence="1">
    <location>
        <begin position="27"/>
        <end position="297"/>
    </location>
</feature>
<dbReference type="EMBL" id="BSDI01000027">
    <property type="protein sequence ID" value="GLH99768.1"/>
    <property type="molecule type" value="Genomic_DNA"/>
</dbReference>
<organism evidence="2 3">
    <name type="scientific">Phytohabitans aurantiacus</name>
    <dbReference type="NCBI Taxonomy" id="3016789"/>
    <lineage>
        <taxon>Bacteria</taxon>
        <taxon>Bacillati</taxon>
        <taxon>Actinomycetota</taxon>
        <taxon>Actinomycetes</taxon>
        <taxon>Micromonosporales</taxon>
        <taxon>Micromonosporaceae</taxon>
    </lineage>
</organism>
<dbReference type="Proteomes" id="UP001144280">
    <property type="component" value="Unassembled WGS sequence"/>
</dbReference>
<keyword evidence="1" id="KW-0732">Signal</keyword>
<keyword evidence="3" id="KW-1185">Reference proteome</keyword>
<comment type="caution">
    <text evidence="2">The sequence shown here is derived from an EMBL/GenBank/DDBJ whole genome shotgun (WGS) entry which is preliminary data.</text>
</comment>
<sequence length="297" mass="30633">MSSRRVAVAAALGVCAVGFVAAMAVAQGSQAGEVERTRAAAPVGSPDDTGFLPGANDFGCKPPAAHPNPVVLVHGTFENMSNNWFVAAPRLASEGFCVFAFNYGGQRGDLIQGTGPVATSAQQLSLFVDKVLDATGASKVDIVGHSQGGMMPRQYLRFLGGAAKVNTLVGLAPSNHGTDLSGLAQLAINFDVVGDTVQTACAACTDQIVGSDFITRLNADSETVPGVNYTVIATRNDQIVTPFTSGFLEGSGVDNITLQDVCANDTTEHVGISFNDAVLTLTLNALDPGNPREVECS</sequence>
<evidence type="ECO:0000313" key="2">
    <source>
        <dbReference type="EMBL" id="GLH99768.1"/>
    </source>
</evidence>
<name>A0ABQ5QYY8_9ACTN</name>
<evidence type="ECO:0000313" key="3">
    <source>
        <dbReference type="Proteomes" id="UP001144280"/>
    </source>
</evidence>
<dbReference type="Pfam" id="PF01674">
    <property type="entry name" value="Lipase_2"/>
    <property type="match status" value="1"/>
</dbReference>
<dbReference type="PANTHER" id="PTHR32015">
    <property type="entry name" value="FASTING INDUCED LIPASE"/>
    <property type="match status" value="1"/>
</dbReference>
<dbReference type="PANTHER" id="PTHR32015:SF1">
    <property type="entry name" value="LIPASE"/>
    <property type="match status" value="1"/>
</dbReference>
<feature type="signal peptide" evidence="1">
    <location>
        <begin position="1"/>
        <end position="26"/>
    </location>
</feature>
<dbReference type="InterPro" id="IPR029058">
    <property type="entry name" value="AB_hydrolase_fold"/>
</dbReference>
<dbReference type="InterPro" id="IPR002918">
    <property type="entry name" value="Lipase_EstA/Esterase_EstB"/>
</dbReference>
<accession>A0ABQ5QYY8</accession>